<name>A0A0S2DNZ5_LYSEN</name>
<dbReference type="Proteomes" id="UP000061569">
    <property type="component" value="Chromosome"/>
</dbReference>
<feature type="transmembrane region" description="Helical" evidence="1">
    <location>
        <begin position="66"/>
        <end position="86"/>
    </location>
</feature>
<feature type="transmembrane region" description="Helical" evidence="1">
    <location>
        <begin position="98"/>
        <end position="121"/>
    </location>
</feature>
<dbReference type="KEGG" id="lez:GLE_4888"/>
<dbReference type="STRING" id="69.GLE_4888"/>
<protein>
    <submittedName>
        <fullName evidence="2">Uncharacterized protein</fullName>
    </submittedName>
</protein>
<feature type="transmembrane region" description="Helical" evidence="1">
    <location>
        <begin position="141"/>
        <end position="160"/>
    </location>
</feature>
<dbReference type="PATRIC" id="fig|69.6.peg.4819"/>
<sequence>MRARTVAVRCARGGRRDRREGGPVAAEADAMSAGAGAAARRNAIAVAAVWVAGLACTVWINRGGVAWGLPAIAAAACACCLALEWWPRAWPARAAQSLLWIALFCLALVPPLYTVIADTALALNPNRFMCDVGDRMVRCGMIGIEALAVPCVVLAAAVVCRIRWRDAEVERIATAVALAIALVWTALAVAY</sequence>
<dbReference type="AlphaFoldDB" id="A0A0S2DNZ5"/>
<keyword evidence="1" id="KW-0812">Transmembrane</keyword>
<dbReference type="EMBL" id="CP013140">
    <property type="protein sequence ID" value="ALN60229.1"/>
    <property type="molecule type" value="Genomic_DNA"/>
</dbReference>
<evidence type="ECO:0000256" key="1">
    <source>
        <dbReference type="SAM" id="Phobius"/>
    </source>
</evidence>
<gene>
    <name evidence="2" type="ORF">GLE_4888</name>
</gene>
<organism evidence="2 3">
    <name type="scientific">Lysobacter enzymogenes</name>
    <dbReference type="NCBI Taxonomy" id="69"/>
    <lineage>
        <taxon>Bacteria</taxon>
        <taxon>Pseudomonadati</taxon>
        <taxon>Pseudomonadota</taxon>
        <taxon>Gammaproteobacteria</taxon>
        <taxon>Lysobacterales</taxon>
        <taxon>Lysobacteraceae</taxon>
        <taxon>Lysobacter</taxon>
    </lineage>
</organism>
<feature type="transmembrane region" description="Helical" evidence="1">
    <location>
        <begin position="43"/>
        <end position="60"/>
    </location>
</feature>
<keyword evidence="1" id="KW-1133">Transmembrane helix</keyword>
<feature type="transmembrane region" description="Helical" evidence="1">
    <location>
        <begin position="172"/>
        <end position="190"/>
    </location>
</feature>
<evidence type="ECO:0000313" key="2">
    <source>
        <dbReference type="EMBL" id="ALN60229.1"/>
    </source>
</evidence>
<reference evidence="2 3" key="1">
    <citation type="submission" date="2015-11" db="EMBL/GenBank/DDBJ databases">
        <title>Genome sequences of Lysobacter enzymogenes strain C3 and Lysobacter antibioticus ATCC 29479.</title>
        <authorList>
            <person name="Kobayashi D.Y."/>
        </authorList>
    </citation>
    <scope>NUCLEOTIDE SEQUENCE [LARGE SCALE GENOMIC DNA]</scope>
    <source>
        <strain evidence="2 3">C3</strain>
    </source>
</reference>
<accession>A0A0S2DNZ5</accession>
<keyword evidence="1" id="KW-0472">Membrane</keyword>
<evidence type="ECO:0000313" key="3">
    <source>
        <dbReference type="Proteomes" id="UP000061569"/>
    </source>
</evidence>
<proteinExistence type="predicted"/>